<accession>A0ABN9XJV3</accession>
<feature type="compositionally biased region" description="Polar residues" evidence="2">
    <location>
        <begin position="193"/>
        <end position="215"/>
    </location>
</feature>
<sequence>MRKALSGRAAVSALGGGGGKAAGGGAKAAKRASGARAAGDRDASTSPHPEDRGGSPSAEAAAPVMLNARGEPVVVAPSGGRLRALSLRPPRGSRVAQPSLPSLDAAEQALASLDKDARRMRPSLEEARQLEELIEHTLREQQDDAKQPRQGFRRPSVHKGPKIELLGRSRSPSPGGAGSHEVVRNRSQERQLKPSSTLVVPQQTSGKRLSGTPTSDELLHEAPELQSGEEADAPASPRLATPSASSSASSAALAAPEDSSPAPQAAPDTQRREKAAAKRKAGAAAAKRLRPEGSLPTAGRTAPEAAAAAPRQPGEAPDAPSPAPAGRSSLARAASASPASQETPGGGDGPAVAEDADLAAPAAGGSDAEAASPPVPRVPSAVGADSPASTSEASAEEEEAIPTIQGTKVELVPKEPVTSPKAMLSKFQNAVRMVQQEKAKKRQLTLDVFREIVKERSRQQLMALSCKDLREETQKMNEYSEELQKSILQMTGKGPPKVRVNAKHEANESLFKEAAALQRDLMELRDNYHKLRKTKRVEDAPQPQVQRAATLAAPAAQRQPRVSAASSVSMDFSGLPQPGAAAPSTAAKTFQSVQRRMSLAMRLNKKVI</sequence>
<dbReference type="EMBL" id="CAUYUJ010020726">
    <property type="protein sequence ID" value="CAK0900097.1"/>
    <property type="molecule type" value="Genomic_DNA"/>
</dbReference>
<proteinExistence type="predicted"/>
<feature type="compositionally biased region" description="Low complexity" evidence="2">
    <location>
        <begin position="551"/>
        <end position="567"/>
    </location>
</feature>
<feature type="coiled-coil region" evidence="1">
    <location>
        <begin position="466"/>
        <end position="534"/>
    </location>
</feature>
<feature type="compositionally biased region" description="Low complexity" evidence="2">
    <location>
        <begin position="350"/>
        <end position="393"/>
    </location>
</feature>
<keyword evidence="4" id="KW-1185">Reference proteome</keyword>
<feature type="compositionally biased region" description="Low complexity" evidence="2">
    <location>
        <begin position="296"/>
        <end position="340"/>
    </location>
</feature>
<reference evidence="3" key="1">
    <citation type="submission" date="2023-10" db="EMBL/GenBank/DDBJ databases">
        <authorList>
            <person name="Chen Y."/>
            <person name="Shah S."/>
            <person name="Dougan E. K."/>
            <person name="Thang M."/>
            <person name="Chan C."/>
        </authorList>
    </citation>
    <scope>NUCLEOTIDE SEQUENCE [LARGE SCALE GENOMIC DNA]</scope>
</reference>
<evidence type="ECO:0000256" key="2">
    <source>
        <dbReference type="SAM" id="MobiDB-lite"/>
    </source>
</evidence>
<feature type="compositionally biased region" description="Basic residues" evidence="2">
    <location>
        <begin position="151"/>
        <end position="160"/>
    </location>
</feature>
<feature type="compositionally biased region" description="Low complexity" evidence="2">
    <location>
        <begin position="1"/>
        <end position="13"/>
    </location>
</feature>
<feature type="compositionally biased region" description="Low complexity" evidence="2">
    <location>
        <begin position="233"/>
        <end position="263"/>
    </location>
</feature>
<feature type="region of interest" description="Disordered" evidence="2">
    <location>
        <begin position="1"/>
        <end position="65"/>
    </location>
</feature>
<evidence type="ECO:0000313" key="3">
    <source>
        <dbReference type="EMBL" id="CAK0900097.1"/>
    </source>
</evidence>
<name>A0ABN9XJV3_9DINO</name>
<feature type="compositionally biased region" description="Basic and acidic residues" evidence="2">
    <location>
        <begin position="181"/>
        <end position="192"/>
    </location>
</feature>
<comment type="caution">
    <text evidence="3">The sequence shown here is derived from an EMBL/GenBank/DDBJ whole genome shotgun (WGS) entry which is preliminary data.</text>
</comment>
<protein>
    <submittedName>
        <fullName evidence="3">Uncharacterized protein</fullName>
    </submittedName>
</protein>
<keyword evidence="1" id="KW-0175">Coiled coil</keyword>
<evidence type="ECO:0000256" key="1">
    <source>
        <dbReference type="SAM" id="Coils"/>
    </source>
</evidence>
<gene>
    <name evidence="3" type="ORF">PCOR1329_LOCUS77487</name>
</gene>
<evidence type="ECO:0000313" key="4">
    <source>
        <dbReference type="Proteomes" id="UP001189429"/>
    </source>
</evidence>
<feature type="region of interest" description="Disordered" evidence="2">
    <location>
        <begin position="82"/>
        <end position="415"/>
    </location>
</feature>
<organism evidence="3 4">
    <name type="scientific">Prorocentrum cordatum</name>
    <dbReference type="NCBI Taxonomy" id="2364126"/>
    <lineage>
        <taxon>Eukaryota</taxon>
        <taxon>Sar</taxon>
        <taxon>Alveolata</taxon>
        <taxon>Dinophyceae</taxon>
        <taxon>Prorocentrales</taxon>
        <taxon>Prorocentraceae</taxon>
        <taxon>Prorocentrum</taxon>
    </lineage>
</organism>
<feature type="compositionally biased region" description="Basic and acidic residues" evidence="2">
    <location>
        <begin position="113"/>
        <end position="147"/>
    </location>
</feature>
<feature type="region of interest" description="Disordered" evidence="2">
    <location>
        <begin position="551"/>
        <end position="570"/>
    </location>
</feature>
<feature type="compositionally biased region" description="Basic and acidic residues" evidence="2">
    <location>
        <begin position="38"/>
        <end position="53"/>
    </location>
</feature>
<feature type="compositionally biased region" description="Gly residues" evidence="2">
    <location>
        <begin position="14"/>
        <end position="26"/>
    </location>
</feature>
<dbReference type="Proteomes" id="UP001189429">
    <property type="component" value="Unassembled WGS sequence"/>
</dbReference>